<reference evidence="3" key="1">
    <citation type="submission" date="2012-04" db="EMBL/GenBank/DDBJ databases">
        <authorList>
            <person name="Borisov I.G."/>
            <person name="Ivanikova N.V."/>
            <person name="Pinevich A.V."/>
        </authorList>
    </citation>
    <scope>NUCLEOTIDE SEQUENCE</scope>
    <source>
        <strain evidence="3">CALU 1027</strain>
    </source>
</reference>
<protein>
    <submittedName>
        <fullName evidence="3">Uncharacterized protein</fullName>
    </submittedName>
</protein>
<dbReference type="Proteomes" id="UP000034681">
    <property type="component" value="Unassembled WGS sequence"/>
</dbReference>
<dbReference type="STRING" id="317619.GCA_000332315_03772"/>
<feature type="compositionally biased region" description="Pro residues" evidence="1">
    <location>
        <begin position="9"/>
        <end position="23"/>
    </location>
</feature>
<feature type="transmembrane region" description="Helical" evidence="2">
    <location>
        <begin position="90"/>
        <end position="112"/>
    </location>
</feature>
<dbReference type="EMBL" id="AJTX02000002">
    <property type="protein sequence ID" value="KKJ01673.1"/>
    <property type="molecule type" value="Genomic_DNA"/>
</dbReference>
<keyword evidence="4" id="KW-1185">Reference proteome</keyword>
<evidence type="ECO:0000313" key="3">
    <source>
        <dbReference type="EMBL" id="KKJ01673.1"/>
    </source>
</evidence>
<keyword evidence="2" id="KW-0472">Membrane</keyword>
<name>A0A0M2Q332_PROHO</name>
<dbReference type="eggNOG" id="ENOG5030AWA">
    <property type="taxonomic scope" value="Bacteria"/>
</dbReference>
<feature type="transmembrane region" description="Helical" evidence="2">
    <location>
        <begin position="64"/>
        <end position="84"/>
    </location>
</feature>
<feature type="transmembrane region" description="Helical" evidence="2">
    <location>
        <begin position="167"/>
        <end position="189"/>
    </location>
</feature>
<evidence type="ECO:0000256" key="1">
    <source>
        <dbReference type="SAM" id="MobiDB-lite"/>
    </source>
</evidence>
<proteinExistence type="predicted"/>
<evidence type="ECO:0000313" key="4">
    <source>
        <dbReference type="Proteomes" id="UP000034681"/>
    </source>
</evidence>
<keyword evidence="2" id="KW-0812">Transmembrane</keyword>
<comment type="caution">
    <text evidence="3">The sequence shown here is derived from an EMBL/GenBank/DDBJ whole genome shotgun (WGS) entry which is preliminary data.</text>
</comment>
<evidence type="ECO:0000256" key="2">
    <source>
        <dbReference type="SAM" id="Phobius"/>
    </source>
</evidence>
<gene>
    <name evidence="3" type="ORF">PROH_02885</name>
</gene>
<organism evidence="3 4">
    <name type="scientific">Prochlorothrix hollandica PCC 9006 = CALU 1027</name>
    <dbReference type="NCBI Taxonomy" id="317619"/>
    <lineage>
        <taxon>Bacteria</taxon>
        <taxon>Bacillati</taxon>
        <taxon>Cyanobacteriota</taxon>
        <taxon>Cyanophyceae</taxon>
        <taxon>Prochlorotrichales</taxon>
        <taxon>Prochlorotrichaceae</taxon>
        <taxon>Prochlorothrix</taxon>
    </lineage>
</organism>
<sequence>MESEGDRVPAPPAPQPQPEPQPDPQNDGNIAIDPKTLDMAADDVRRVMQAQEDQGQTLTTKLNILFVTNGALLTNISISGLMAFSGHFSVIFNIVEVLGFLMSFTLLISAFFPRQVVVSPNLQDSKFLERYLLLRADEYQLQMLVNLVETYNANRQRLDDVSQSLRYASYATWMIAAVILCHMVVIYSLP</sequence>
<accession>A0A0M2Q332</accession>
<keyword evidence="2" id="KW-1133">Transmembrane helix</keyword>
<dbReference type="AlphaFoldDB" id="A0A0M2Q332"/>
<feature type="region of interest" description="Disordered" evidence="1">
    <location>
        <begin position="1"/>
        <end position="31"/>
    </location>
</feature>